<evidence type="ECO:0000313" key="2">
    <source>
        <dbReference type="Proteomes" id="UP000250235"/>
    </source>
</evidence>
<name>A0A2Z7APK0_9LAMI</name>
<reference evidence="1 2" key="1">
    <citation type="journal article" date="2015" name="Proc. Natl. Acad. Sci. U.S.A.">
        <title>The resurrection genome of Boea hygrometrica: A blueprint for survival of dehydration.</title>
        <authorList>
            <person name="Xiao L."/>
            <person name="Yang G."/>
            <person name="Zhang L."/>
            <person name="Yang X."/>
            <person name="Zhao S."/>
            <person name="Ji Z."/>
            <person name="Zhou Q."/>
            <person name="Hu M."/>
            <person name="Wang Y."/>
            <person name="Chen M."/>
            <person name="Xu Y."/>
            <person name="Jin H."/>
            <person name="Xiao X."/>
            <person name="Hu G."/>
            <person name="Bao F."/>
            <person name="Hu Y."/>
            <person name="Wan P."/>
            <person name="Li L."/>
            <person name="Deng X."/>
            <person name="Kuang T."/>
            <person name="Xiang C."/>
            <person name="Zhu J.K."/>
            <person name="Oliver M.J."/>
            <person name="He Y."/>
        </authorList>
    </citation>
    <scope>NUCLEOTIDE SEQUENCE [LARGE SCALE GENOMIC DNA]</scope>
    <source>
        <strain evidence="2">cv. XS01</strain>
    </source>
</reference>
<proteinExistence type="predicted"/>
<dbReference type="AlphaFoldDB" id="A0A2Z7APK0"/>
<keyword evidence="2" id="KW-1185">Reference proteome</keyword>
<gene>
    <name evidence="1" type="ORF">F511_35693</name>
</gene>
<accession>A0A2Z7APK0</accession>
<evidence type="ECO:0000313" key="1">
    <source>
        <dbReference type="EMBL" id="KZV21092.1"/>
    </source>
</evidence>
<dbReference type="Proteomes" id="UP000250235">
    <property type="component" value="Unassembled WGS sequence"/>
</dbReference>
<organism evidence="1 2">
    <name type="scientific">Dorcoceras hygrometricum</name>
    <dbReference type="NCBI Taxonomy" id="472368"/>
    <lineage>
        <taxon>Eukaryota</taxon>
        <taxon>Viridiplantae</taxon>
        <taxon>Streptophyta</taxon>
        <taxon>Embryophyta</taxon>
        <taxon>Tracheophyta</taxon>
        <taxon>Spermatophyta</taxon>
        <taxon>Magnoliopsida</taxon>
        <taxon>eudicotyledons</taxon>
        <taxon>Gunneridae</taxon>
        <taxon>Pentapetalae</taxon>
        <taxon>asterids</taxon>
        <taxon>lamiids</taxon>
        <taxon>Lamiales</taxon>
        <taxon>Gesneriaceae</taxon>
        <taxon>Didymocarpoideae</taxon>
        <taxon>Trichosporeae</taxon>
        <taxon>Loxocarpinae</taxon>
        <taxon>Dorcoceras</taxon>
    </lineage>
</organism>
<dbReference type="EMBL" id="KV014957">
    <property type="protein sequence ID" value="KZV21092.1"/>
    <property type="molecule type" value="Genomic_DNA"/>
</dbReference>
<protein>
    <submittedName>
        <fullName evidence="1">Uncharacterized protein</fullName>
    </submittedName>
</protein>
<sequence length="223" mass="24623">MLDGNTTREVESDTAAEQELKTVKRDCGGLNEGIWPKSSLGHQTMFGELCSLNRSEGSSTGLFRKYMLAGNTTRDVESDTAAEQEQKTVKRDFGGLNERIWPKISLGHQTRFGELCSLDRSEGSSTGLLRKYMLAGNTTREVESDTAAEQELKTVKRDCGGLNEGIWPKSSLGHQMMFGELCSLNRSEGSSTGLLRKYTKRKYEDTIADVQRQVEPAGALKGK</sequence>